<dbReference type="Gene3D" id="3.40.190.290">
    <property type="match status" value="1"/>
</dbReference>
<evidence type="ECO:0000313" key="6">
    <source>
        <dbReference type="EMBL" id="SDX17817.1"/>
    </source>
</evidence>
<evidence type="ECO:0000256" key="4">
    <source>
        <dbReference type="ARBA" id="ARBA00023163"/>
    </source>
</evidence>
<dbReference type="EMBL" id="FNNG01000007">
    <property type="protein sequence ID" value="SDX17817.1"/>
    <property type="molecule type" value="Genomic_DNA"/>
</dbReference>
<keyword evidence="3 6" id="KW-0238">DNA-binding</keyword>
<dbReference type="PANTHER" id="PTHR30126:SF39">
    <property type="entry name" value="HTH-TYPE TRANSCRIPTIONAL REGULATOR CYSL"/>
    <property type="match status" value="1"/>
</dbReference>
<dbReference type="PANTHER" id="PTHR30126">
    <property type="entry name" value="HTH-TYPE TRANSCRIPTIONAL REGULATOR"/>
    <property type="match status" value="1"/>
</dbReference>
<dbReference type="OrthoDB" id="9785745at2"/>
<feature type="domain" description="HTH lysR-type" evidence="5">
    <location>
        <begin position="1"/>
        <end position="58"/>
    </location>
</feature>
<dbReference type="SUPFAM" id="SSF46785">
    <property type="entry name" value="Winged helix' DNA-binding domain"/>
    <property type="match status" value="1"/>
</dbReference>
<accession>A0A1H2ZKE8</accession>
<proteinExistence type="inferred from homology"/>
<gene>
    <name evidence="6" type="ORF">SAMN05660923_01866</name>
</gene>
<name>A0A1H2ZKE8_9FIRM</name>
<evidence type="ECO:0000259" key="5">
    <source>
        <dbReference type="PROSITE" id="PS50931"/>
    </source>
</evidence>
<reference evidence="6 7" key="1">
    <citation type="submission" date="2016-10" db="EMBL/GenBank/DDBJ databases">
        <authorList>
            <person name="de Groot N.N."/>
        </authorList>
    </citation>
    <scope>NUCLEOTIDE SEQUENCE [LARGE SCALE GENOMIC DNA]</scope>
    <source>
        <strain evidence="6 7">DSM 23310</strain>
    </source>
</reference>
<dbReference type="SUPFAM" id="SSF53850">
    <property type="entry name" value="Periplasmic binding protein-like II"/>
    <property type="match status" value="1"/>
</dbReference>
<dbReference type="InterPro" id="IPR036388">
    <property type="entry name" value="WH-like_DNA-bd_sf"/>
</dbReference>
<keyword evidence="4" id="KW-0804">Transcription</keyword>
<evidence type="ECO:0000256" key="2">
    <source>
        <dbReference type="ARBA" id="ARBA00023015"/>
    </source>
</evidence>
<dbReference type="RefSeq" id="WP_093753049.1">
    <property type="nucleotide sequence ID" value="NZ_FNNG01000007.1"/>
</dbReference>
<organism evidence="6 7">
    <name type="scientific">Tepidimicrobium xylanilyticum</name>
    <dbReference type="NCBI Taxonomy" id="1123352"/>
    <lineage>
        <taxon>Bacteria</taxon>
        <taxon>Bacillati</taxon>
        <taxon>Bacillota</taxon>
        <taxon>Tissierellia</taxon>
        <taxon>Tissierellales</taxon>
        <taxon>Tepidimicrobiaceae</taxon>
        <taxon>Tepidimicrobium</taxon>
    </lineage>
</organism>
<dbReference type="Proteomes" id="UP000198828">
    <property type="component" value="Unassembled WGS sequence"/>
</dbReference>
<protein>
    <submittedName>
        <fullName evidence="6">DNA-binding transcriptional regulator, LysR family</fullName>
    </submittedName>
</protein>
<dbReference type="GO" id="GO:0003700">
    <property type="term" value="F:DNA-binding transcription factor activity"/>
    <property type="evidence" value="ECO:0007669"/>
    <property type="project" value="InterPro"/>
</dbReference>
<comment type="similarity">
    <text evidence="1">Belongs to the LysR transcriptional regulatory family.</text>
</comment>
<dbReference type="InterPro" id="IPR005119">
    <property type="entry name" value="LysR_subst-bd"/>
</dbReference>
<dbReference type="PRINTS" id="PR00039">
    <property type="entry name" value="HTHLYSR"/>
</dbReference>
<dbReference type="InterPro" id="IPR036390">
    <property type="entry name" value="WH_DNA-bd_sf"/>
</dbReference>
<evidence type="ECO:0000313" key="7">
    <source>
        <dbReference type="Proteomes" id="UP000198828"/>
    </source>
</evidence>
<keyword evidence="2" id="KW-0805">Transcription regulation</keyword>
<evidence type="ECO:0000256" key="1">
    <source>
        <dbReference type="ARBA" id="ARBA00009437"/>
    </source>
</evidence>
<dbReference type="FunFam" id="1.10.10.10:FF:000001">
    <property type="entry name" value="LysR family transcriptional regulator"/>
    <property type="match status" value="1"/>
</dbReference>
<dbReference type="Gene3D" id="1.10.10.10">
    <property type="entry name" value="Winged helix-like DNA-binding domain superfamily/Winged helix DNA-binding domain"/>
    <property type="match status" value="1"/>
</dbReference>
<keyword evidence="7" id="KW-1185">Reference proteome</keyword>
<dbReference type="PROSITE" id="PS50931">
    <property type="entry name" value="HTH_LYSR"/>
    <property type="match status" value="1"/>
</dbReference>
<dbReference type="InterPro" id="IPR000847">
    <property type="entry name" value="LysR_HTH_N"/>
</dbReference>
<dbReference type="Pfam" id="PF00126">
    <property type="entry name" value="HTH_1"/>
    <property type="match status" value="1"/>
</dbReference>
<dbReference type="GO" id="GO:0000976">
    <property type="term" value="F:transcription cis-regulatory region binding"/>
    <property type="evidence" value="ECO:0007669"/>
    <property type="project" value="TreeGrafter"/>
</dbReference>
<dbReference type="Pfam" id="PF03466">
    <property type="entry name" value="LysR_substrate"/>
    <property type="match status" value="1"/>
</dbReference>
<evidence type="ECO:0000256" key="3">
    <source>
        <dbReference type="ARBA" id="ARBA00023125"/>
    </source>
</evidence>
<dbReference type="AlphaFoldDB" id="A0A1H2ZKE8"/>
<sequence>MTIRHLRIFLEVVKNKSMNAAAAKLYISQPTVSQAIRELEEHYGVLLFERLNRRLYITDAGRRLFTYAKSLVKQFDDLEEKMFNLSKKEKIRIGATITVGEAILSDVINRFNKKEPNIEVYSYMNNTRLIENKLLKSEIDIGIVEGQIKSSDLISIPEVNDYLVLICSTKHPFARKKTIKLEELANENFAMREKGSGTRELFERYMAENGLDIKIAFEGNSPEAIKKEVINNNYLAVISICLVEEEVKNSQIHIIECAEGAWDRYFSIVYHKDKVLTKGMESLIEIIRDYKNKSTRIKTDSESRLIK</sequence>